<evidence type="ECO:0000313" key="1">
    <source>
        <dbReference type="EMBL" id="MBE9030809.1"/>
    </source>
</evidence>
<sequence length="57" mass="6548">MNSAAIQTRVKAIESKREFLVKLLERPDLGLLTIDVNQAIEEMDELIAEFKQTFPEN</sequence>
<dbReference type="RefSeq" id="WP_264325637.1">
    <property type="nucleotide sequence ID" value="NZ_JADEXQ010000045.1"/>
</dbReference>
<name>A0A928VRH2_9CYAN</name>
<dbReference type="AlphaFoldDB" id="A0A928VRH2"/>
<keyword evidence="2" id="KW-1185">Reference proteome</keyword>
<dbReference type="Proteomes" id="UP000625316">
    <property type="component" value="Unassembled WGS sequence"/>
</dbReference>
<protein>
    <submittedName>
        <fullName evidence="1">Uncharacterized protein</fullName>
    </submittedName>
</protein>
<dbReference type="EMBL" id="JADEXQ010000045">
    <property type="protein sequence ID" value="MBE9030809.1"/>
    <property type="molecule type" value="Genomic_DNA"/>
</dbReference>
<accession>A0A928VRH2</accession>
<organism evidence="1 2">
    <name type="scientific">Romeriopsis navalis LEGE 11480</name>
    <dbReference type="NCBI Taxonomy" id="2777977"/>
    <lineage>
        <taxon>Bacteria</taxon>
        <taxon>Bacillati</taxon>
        <taxon>Cyanobacteriota</taxon>
        <taxon>Cyanophyceae</taxon>
        <taxon>Leptolyngbyales</taxon>
        <taxon>Leptolyngbyaceae</taxon>
        <taxon>Romeriopsis</taxon>
        <taxon>Romeriopsis navalis</taxon>
    </lineage>
</organism>
<comment type="caution">
    <text evidence="1">The sequence shown here is derived from an EMBL/GenBank/DDBJ whole genome shotgun (WGS) entry which is preliminary data.</text>
</comment>
<gene>
    <name evidence="1" type="ORF">IQ266_13820</name>
</gene>
<evidence type="ECO:0000313" key="2">
    <source>
        <dbReference type="Proteomes" id="UP000625316"/>
    </source>
</evidence>
<proteinExistence type="predicted"/>
<reference evidence="1" key="1">
    <citation type="submission" date="2020-10" db="EMBL/GenBank/DDBJ databases">
        <authorList>
            <person name="Castelo-Branco R."/>
            <person name="Eusebio N."/>
            <person name="Adriana R."/>
            <person name="Vieira A."/>
            <person name="Brugerolle De Fraissinette N."/>
            <person name="Rezende De Castro R."/>
            <person name="Schneider M.P."/>
            <person name="Vasconcelos V."/>
            <person name="Leao P.N."/>
        </authorList>
    </citation>
    <scope>NUCLEOTIDE SEQUENCE</scope>
    <source>
        <strain evidence="1">LEGE 11480</strain>
    </source>
</reference>